<dbReference type="AlphaFoldDB" id="A0A9P5YU24"/>
<keyword evidence="2" id="KW-1185">Reference proteome</keyword>
<proteinExistence type="predicted"/>
<organism evidence="1 2">
    <name type="scientific">Pholiota conissans</name>
    <dbReference type="NCBI Taxonomy" id="109636"/>
    <lineage>
        <taxon>Eukaryota</taxon>
        <taxon>Fungi</taxon>
        <taxon>Dikarya</taxon>
        <taxon>Basidiomycota</taxon>
        <taxon>Agaricomycotina</taxon>
        <taxon>Agaricomycetes</taxon>
        <taxon>Agaricomycetidae</taxon>
        <taxon>Agaricales</taxon>
        <taxon>Agaricineae</taxon>
        <taxon>Strophariaceae</taxon>
        <taxon>Pholiota</taxon>
    </lineage>
</organism>
<reference evidence="1" key="1">
    <citation type="submission" date="2020-11" db="EMBL/GenBank/DDBJ databases">
        <authorList>
            <consortium name="DOE Joint Genome Institute"/>
            <person name="Ahrendt S."/>
            <person name="Riley R."/>
            <person name="Andreopoulos W."/>
            <person name="Labutti K."/>
            <person name="Pangilinan J."/>
            <person name="Ruiz-Duenas F.J."/>
            <person name="Barrasa J.M."/>
            <person name="Sanchez-Garcia M."/>
            <person name="Camarero S."/>
            <person name="Miyauchi S."/>
            <person name="Serrano A."/>
            <person name="Linde D."/>
            <person name="Babiker R."/>
            <person name="Drula E."/>
            <person name="Ayuso-Fernandez I."/>
            <person name="Pacheco R."/>
            <person name="Padilla G."/>
            <person name="Ferreira P."/>
            <person name="Barriuso J."/>
            <person name="Kellner H."/>
            <person name="Castanera R."/>
            <person name="Alfaro M."/>
            <person name="Ramirez L."/>
            <person name="Pisabarro A.G."/>
            <person name="Kuo A."/>
            <person name="Tritt A."/>
            <person name="Lipzen A."/>
            <person name="He G."/>
            <person name="Yan M."/>
            <person name="Ng V."/>
            <person name="Cullen D."/>
            <person name="Martin F."/>
            <person name="Rosso M.-N."/>
            <person name="Henrissat B."/>
            <person name="Hibbett D."/>
            <person name="Martinez A.T."/>
            <person name="Grigoriev I.V."/>
        </authorList>
    </citation>
    <scope>NUCLEOTIDE SEQUENCE</scope>
    <source>
        <strain evidence="1">CIRM-BRFM 674</strain>
    </source>
</reference>
<dbReference type="EMBL" id="MU155345">
    <property type="protein sequence ID" value="KAF9475151.1"/>
    <property type="molecule type" value="Genomic_DNA"/>
</dbReference>
<gene>
    <name evidence="1" type="ORF">BDN70DRAFT_898394</name>
</gene>
<comment type="caution">
    <text evidence="1">The sequence shown here is derived from an EMBL/GenBank/DDBJ whole genome shotgun (WGS) entry which is preliminary data.</text>
</comment>
<evidence type="ECO:0000313" key="2">
    <source>
        <dbReference type="Proteomes" id="UP000807469"/>
    </source>
</evidence>
<dbReference type="OrthoDB" id="2937383at2759"/>
<protein>
    <submittedName>
        <fullName evidence="1">Uncharacterized protein</fullName>
    </submittedName>
</protein>
<dbReference type="Proteomes" id="UP000807469">
    <property type="component" value="Unassembled WGS sequence"/>
</dbReference>
<sequence>MPYCATIPQVTFHPYPTYSASPRSPVETTFYAPYDELAAIKVQLRRLLKQNSVARLPAGFPFQCVPDAYGCQSMSQASYDFHEYLHLPNRCSKSHYVTFKYIAPSARTGSEEMEWRVVVPDRQPLRNSNVPVIATIISQVKVDSRIMETSFGFQFMTNSRIIQEALALSLELGILITIQIANHKTEMMYPSRRGIYFSPGEIIFLATDNFGRSEVVFVYQP</sequence>
<evidence type="ECO:0000313" key="1">
    <source>
        <dbReference type="EMBL" id="KAF9475151.1"/>
    </source>
</evidence>
<name>A0A9P5YU24_9AGAR</name>
<accession>A0A9P5YU24</accession>